<dbReference type="OrthoDB" id="18679at2759"/>
<dbReference type="InterPro" id="IPR000727">
    <property type="entry name" value="T_SNARE_dom"/>
</dbReference>
<gene>
    <name evidence="4" type="ORF">X798_06582</name>
</gene>
<protein>
    <submittedName>
        <fullName evidence="4">SNARE domain protein</fullName>
    </submittedName>
</protein>
<dbReference type="GO" id="GO:0031629">
    <property type="term" value="P:synaptic vesicle fusion to presynaptic active zone membrane"/>
    <property type="evidence" value="ECO:0007669"/>
    <property type="project" value="TreeGrafter"/>
</dbReference>
<dbReference type="SUPFAM" id="SSF58038">
    <property type="entry name" value="SNARE fusion complex"/>
    <property type="match status" value="1"/>
</dbReference>
<dbReference type="CDD" id="cd15856">
    <property type="entry name" value="SNARE_SNAP29C"/>
    <property type="match status" value="1"/>
</dbReference>
<dbReference type="GO" id="GO:0031201">
    <property type="term" value="C:SNARE complex"/>
    <property type="evidence" value="ECO:0007669"/>
    <property type="project" value="TreeGrafter"/>
</dbReference>
<dbReference type="GO" id="GO:0005484">
    <property type="term" value="F:SNAP receptor activity"/>
    <property type="evidence" value="ECO:0007669"/>
    <property type="project" value="TreeGrafter"/>
</dbReference>
<feature type="domain" description="T-SNARE coiled-coil homology" evidence="3">
    <location>
        <begin position="1"/>
        <end position="55"/>
    </location>
</feature>
<dbReference type="Gene3D" id="1.20.5.110">
    <property type="match status" value="1"/>
</dbReference>
<feature type="region of interest" description="Disordered" evidence="2">
    <location>
        <begin position="42"/>
        <end position="72"/>
    </location>
</feature>
<dbReference type="GO" id="GO:0005886">
    <property type="term" value="C:plasma membrane"/>
    <property type="evidence" value="ECO:0007669"/>
    <property type="project" value="TreeGrafter"/>
</dbReference>
<reference evidence="4 5" key="1">
    <citation type="submission" date="2015-12" db="EMBL/GenBank/DDBJ databases">
        <title>Draft genome of the nematode, Onchocerca flexuosa.</title>
        <authorList>
            <person name="Mitreva M."/>
        </authorList>
    </citation>
    <scope>NUCLEOTIDE SEQUENCE [LARGE SCALE GENOMIC DNA]</scope>
    <source>
        <strain evidence="4">Red Deer</strain>
    </source>
</reference>
<dbReference type="PANTHER" id="PTHR19305:SF9">
    <property type="entry name" value="SYNAPTOSOMAL-ASSOCIATED PROTEIN 29"/>
    <property type="match status" value="1"/>
</dbReference>
<evidence type="ECO:0000256" key="1">
    <source>
        <dbReference type="ARBA" id="ARBA00009480"/>
    </source>
</evidence>
<dbReference type="PANTHER" id="PTHR19305">
    <property type="entry name" value="SYNAPTOSOMAL ASSOCIATED PROTEIN"/>
    <property type="match status" value="1"/>
</dbReference>
<dbReference type="PROSITE" id="PS50192">
    <property type="entry name" value="T_SNARE"/>
    <property type="match status" value="1"/>
</dbReference>
<dbReference type="Proteomes" id="UP000242913">
    <property type="component" value="Unassembled WGS sequence"/>
</dbReference>
<organism evidence="4 5">
    <name type="scientific">Onchocerca flexuosa</name>
    <dbReference type="NCBI Taxonomy" id="387005"/>
    <lineage>
        <taxon>Eukaryota</taxon>
        <taxon>Metazoa</taxon>
        <taxon>Ecdysozoa</taxon>
        <taxon>Nematoda</taxon>
        <taxon>Chromadorea</taxon>
        <taxon>Rhabditida</taxon>
        <taxon>Spirurina</taxon>
        <taxon>Spiruromorpha</taxon>
        <taxon>Filarioidea</taxon>
        <taxon>Onchocercidae</taxon>
        <taxon>Onchocerca</taxon>
    </lineage>
</organism>
<dbReference type="GO" id="GO:0016082">
    <property type="term" value="P:synaptic vesicle priming"/>
    <property type="evidence" value="ECO:0007669"/>
    <property type="project" value="TreeGrafter"/>
</dbReference>
<dbReference type="GO" id="GO:0098793">
    <property type="term" value="C:presynapse"/>
    <property type="evidence" value="ECO:0007669"/>
    <property type="project" value="GOC"/>
</dbReference>
<name>A0A238BLV3_9BILA</name>
<dbReference type="EMBL" id="KZ270111">
    <property type="protein sequence ID" value="OZC06437.1"/>
    <property type="molecule type" value="Genomic_DNA"/>
</dbReference>
<sequence length="85" mass="9622">MDLESMSSQLARLRMLGEAIGEEVDSQNELLDRIQVKAERTNARVKDQDKQMKKLLGSADKEEEQPSLPSVSKKRILYNAVKSAF</sequence>
<evidence type="ECO:0000256" key="2">
    <source>
        <dbReference type="SAM" id="MobiDB-lite"/>
    </source>
</evidence>
<accession>A0A238BLV3</accession>
<evidence type="ECO:0000313" key="5">
    <source>
        <dbReference type="Proteomes" id="UP000242913"/>
    </source>
</evidence>
<keyword evidence="5" id="KW-1185">Reference proteome</keyword>
<dbReference type="AlphaFoldDB" id="A0A238BLV3"/>
<proteinExistence type="inferred from homology"/>
<evidence type="ECO:0000313" key="4">
    <source>
        <dbReference type="EMBL" id="OZC06437.1"/>
    </source>
</evidence>
<comment type="similarity">
    <text evidence="1">Belongs to the SNAP-25 family.</text>
</comment>
<feature type="compositionally biased region" description="Basic and acidic residues" evidence="2">
    <location>
        <begin position="42"/>
        <end position="52"/>
    </location>
</feature>
<evidence type="ECO:0000259" key="3">
    <source>
        <dbReference type="PROSITE" id="PS50192"/>
    </source>
</evidence>
<dbReference type="GO" id="GO:0019905">
    <property type="term" value="F:syntaxin binding"/>
    <property type="evidence" value="ECO:0007669"/>
    <property type="project" value="TreeGrafter"/>
</dbReference>